<feature type="transmembrane region" description="Helical" evidence="1">
    <location>
        <begin position="78"/>
        <end position="101"/>
    </location>
</feature>
<accession>A0ABS9ZYX2</accession>
<dbReference type="Proteomes" id="UP001165460">
    <property type="component" value="Unassembled WGS sequence"/>
</dbReference>
<name>A0ABS9ZYX2_9SPHI</name>
<evidence type="ECO:0000256" key="1">
    <source>
        <dbReference type="SAM" id="Phobius"/>
    </source>
</evidence>
<keyword evidence="1" id="KW-0472">Membrane</keyword>
<keyword evidence="1" id="KW-0812">Transmembrane</keyword>
<feature type="transmembrane region" description="Helical" evidence="1">
    <location>
        <begin position="9"/>
        <end position="29"/>
    </location>
</feature>
<comment type="caution">
    <text evidence="2">The sequence shown here is derived from an EMBL/GenBank/DDBJ whole genome shotgun (WGS) entry which is preliminary data.</text>
</comment>
<keyword evidence="3" id="KW-1185">Reference proteome</keyword>
<dbReference type="EMBL" id="JALGBH010000002">
    <property type="protein sequence ID" value="MCJ0743505.1"/>
    <property type="molecule type" value="Genomic_DNA"/>
</dbReference>
<feature type="transmembrane region" description="Helical" evidence="1">
    <location>
        <begin position="149"/>
        <end position="170"/>
    </location>
</feature>
<reference evidence="2" key="1">
    <citation type="submission" date="2022-03" db="EMBL/GenBank/DDBJ databases">
        <authorList>
            <person name="Woo C.Y."/>
        </authorList>
    </citation>
    <scope>NUCLEOTIDE SEQUENCE</scope>
    <source>
        <strain evidence="2">CYS-01</strain>
    </source>
</reference>
<keyword evidence="1" id="KW-1133">Transmembrane helix</keyword>
<feature type="transmembrane region" description="Helical" evidence="1">
    <location>
        <begin position="41"/>
        <end position="58"/>
    </location>
</feature>
<proteinExistence type="predicted"/>
<protein>
    <submittedName>
        <fullName evidence="2">DUF4199 domain-containing protein</fullName>
    </submittedName>
</protein>
<dbReference type="RefSeq" id="WP_243362705.1">
    <property type="nucleotide sequence ID" value="NZ_JALGBH010000002.1"/>
</dbReference>
<dbReference type="InterPro" id="IPR025250">
    <property type="entry name" value="DUF4199"/>
</dbReference>
<sequence>MKKNILTHGLISGIIVSVIMLFSMNYYSYCEGSVNQSTSMLIGYASMLIAFSMIFVGIRNYRDKYNDGIISFGKAFKIGILIALIASTIYVVSWLVCYFFFMPDFLDKYSTREIENMKINGATAAEIEVKIKEMAKFATMYKNPFFNAMMTYAEILPVGLIVTLISSLILKRKAKNSGM</sequence>
<evidence type="ECO:0000313" key="2">
    <source>
        <dbReference type="EMBL" id="MCJ0743505.1"/>
    </source>
</evidence>
<evidence type="ECO:0000313" key="3">
    <source>
        <dbReference type="Proteomes" id="UP001165460"/>
    </source>
</evidence>
<dbReference type="Pfam" id="PF13858">
    <property type="entry name" value="DUF4199"/>
    <property type="match status" value="1"/>
</dbReference>
<organism evidence="2 3">
    <name type="scientific">Pedobacter montanisoli</name>
    <dbReference type="NCBI Taxonomy" id="2923277"/>
    <lineage>
        <taxon>Bacteria</taxon>
        <taxon>Pseudomonadati</taxon>
        <taxon>Bacteroidota</taxon>
        <taxon>Sphingobacteriia</taxon>
        <taxon>Sphingobacteriales</taxon>
        <taxon>Sphingobacteriaceae</taxon>
        <taxon>Pedobacter</taxon>
    </lineage>
</organism>
<gene>
    <name evidence="2" type="ORF">MMF97_12345</name>
</gene>